<dbReference type="AlphaFoldDB" id="A0A2N5X616"/>
<evidence type="ECO:0000313" key="1">
    <source>
        <dbReference type="EMBL" id="PLW69935.1"/>
    </source>
</evidence>
<reference evidence="1 2" key="1">
    <citation type="submission" date="2018-01" db="EMBL/GenBank/DDBJ databases">
        <title>The draft genome sequence of Halioglobus lutimaris HF004.</title>
        <authorList>
            <person name="Du Z.-J."/>
            <person name="Shi M.-J."/>
        </authorList>
    </citation>
    <scope>NUCLEOTIDE SEQUENCE [LARGE SCALE GENOMIC DNA]</scope>
    <source>
        <strain evidence="1 2">HF004</strain>
    </source>
</reference>
<proteinExistence type="predicted"/>
<protein>
    <submittedName>
        <fullName evidence="1">Uncharacterized protein</fullName>
    </submittedName>
</protein>
<evidence type="ECO:0000313" key="2">
    <source>
        <dbReference type="Proteomes" id="UP000235005"/>
    </source>
</evidence>
<dbReference type="EMBL" id="PKUS01000003">
    <property type="protein sequence ID" value="PLW69935.1"/>
    <property type="molecule type" value="Genomic_DNA"/>
</dbReference>
<name>A0A2N5X616_9GAMM</name>
<dbReference type="Proteomes" id="UP000235005">
    <property type="component" value="Unassembled WGS sequence"/>
</dbReference>
<dbReference type="OrthoDB" id="5739979at2"/>
<dbReference type="RefSeq" id="WP_101517468.1">
    <property type="nucleotide sequence ID" value="NZ_PKUS01000003.1"/>
</dbReference>
<gene>
    <name evidence="1" type="ORF">C0039_05280</name>
</gene>
<comment type="caution">
    <text evidence="1">The sequence shown here is derived from an EMBL/GenBank/DDBJ whole genome shotgun (WGS) entry which is preliminary data.</text>
</comment>
<organism evidence="1 2">
    <name type="scientific">Pseudohalioglobus lutimaris</name>
    <dbReference type="NCBI Taxonomy" id="1737061"/>
    <lineage>
        <taxon>Bacteria</taxon>
        <taxon>Pseudomonadati</taxon>
        <taxon>Pseudomonadota</taxon>
        <taxon>Gammaproteobacteria</taxon>
        <taxon>Cellvibrionales</taxon>
        <taxon>Halieaceae</taxon>
        <taxon>Pseudohalioglobus</taxon>
    </lineage>
</organism>
<keyword evidence="2" id="KW-1185">Reference proteome</keyword>
<sequence>MEGFFLIIVLVTALLVGVESERPDQEQRSVHTATLTIEQGVTGQSPVHLCDPTHQTIVQRDLTVPVDQQVNDHDR</sequence>
<accession>A0A2N5X616</accession>